<evidence type="ECO:0000259" key="1">
    <source>
        <dbReference type="Pfam" id="PF18942"/>
    </source>
</evidence>
<comment type="caution">
    <text evidence="2">The sequence shown here is derived from an EMBL/GenBank/DDBJ whole genome shotgun (WGS) entry which is preliminary data.</text>
</comment>
<reference evidence="2" key="1">
    <citation type="journal article" date="2014" name="Int. J. Syst. Evol. Microbiol.">
        <title>Complete genome sequence of Corynebacterium casei LMG S-19264T (=DSM 44701T), isolated from a smear-ripened cheese.</title>
        <authorList>
            <consortium name="US DOE Joint Genome Institute (JGI-PGF)"/>
            <person name="Walter F."/>
            <person name="Albersmeier A."/>
            <person name="Kalinowski J."/>
            <person name="Ruckert C."/>
        </authorList>
    </citation>
    <scope>NUCLEOTIDE SEQUENCE</scope>
    <source>
        <strain evidence="2">CCM 8711</strain>
    </source>
</reference>
<dbReference type="InterPro" id="IPR043744">
    <property type="entry name" value="DUF5689"/>
</dbReference>
<gene>
    <name evidence="2" type="ORF">GCM10011425_29570</name>
</gene>
<proteinExistence type="predicted"/>
<feature type="domain" description="DUF5689" evidence="1">
    <location>
        <begin position="21"/>
        <end position="215"/>
    </location>
</feature>
<accession>A0A917J9T5</accession>
<dbReference type="AlphaFoldDB" id="A0A917J9T5"/>
<evidence type="ECO:0000313" key="2">
    <source>
        <dbReference type="EMBL" id="GGI51745.1"/>
    </source>
</evidence>
<reference evidence="2" key="2">
    <citation type="submission" date="2020-09" db="EMBL/GenBank/DDBJ databases">
        <authorList>
            <person name="Sun Q."/>
            <person name="Sedlacek I."/>
        </authorList>
    </citation>
    <scope>NUCLEOTIDE SEQUENCE</scope>
    <source>
        <strain evidence="2">CCM 8711</strain>
    </source>
</reference>
<dbReference type="Pfam" id="PF18942">
    <property type="entry name" value="DUF5689"/>
    <property type="match status" value="1"/>
</dbReference>
<dbReference type="Proteomes" id="UP000662074">
    <property type="component" value="Unassembled WGS sequence"/>
</dbReference>
<name>A0A917J9T5_9SPHI</name>
<dbReference type="EMBL" id="BMDO01000008">
    <property type="protein sequence ID" value="GGI51745.1"/>
    <property type="molecule type" value="Genomic_DNA"/>
</dbReference>
<protein>
    <recommendedName>
        <fullName evidence="1">DUF5689 domain-containing protein</fullName>
    </recommendedName>
</protein>
<organism evidence="2 3">
    <name type="scientific">Mucilaginibacter galii</name>
    <dbReference type="NCBI Taxonomy" id="2005073"/>
    <lineage>
        <taxon>Bacteria</taxon>
        <taxon>Pseudomonadati</taxon>
        <taxon>Bacteroidota</taxon>
        <taxon>Sphingobacteriia</taxon>
        <taxon>Sphingobacteriales</taxon>
        <taxon>Sphingobacteriaceae</taxon>
        <taxon>Mucilaginibacter</taxon>
    </lineage>
</organism>
<sequence>MAACKKDKTNPEPTPPVEVKSMTFAEVKALSTGASVKVPDSKKIKGIVISDVSAKNIDSKTVILQEASDKPGIVVTFDAAQTFAVNDEVEVTISNQTLAQVDGEVVLQNIPAANAKKTGTGTITAKETTIANVLANKAALNGTLVKIAATEMTGGNGKFTGTLNVKDASGELSTQVLTGATFAGSSLPVSVSVLTGIVRISGSTVRIDIRKVNDVTIGAVTRILTENFENIASWNPDAPKYIGDGDFTTAFGHYWAQGNIFKYPGNLYDGNFTTASRDYVYIFQASQQGTTSPTFVTDYTNLQGVKTIKVTFAGSKADKLVQADMGTGSNDIYNLNVFNEAVDHLQIGILPRSPSDGAYPYSIPNVIEKLLKTSEQYKKVGEFYTFTYTVPTKAELIAAGSDEAKANAWLAKPNFFIQNYSTRKGPDPDWQLQAPIVLNKIEFGF</sequence>
<keyword evidence="3" id="KW-1185">Reference proteome</keyword>
<evidence type="ECO:0000313" key="3">
    <source>
        <dbReference type="Proteomes" id="UP000662074"/>
    </source>
</evidence>